<accession>A0ABQ1S854</accession>
<reference evidence="2" key="1">
    <citation type="journal article" date="2019" name="Int. J. Syst. Evol. Microbiol.">
        <title>The Global Catalogue of Microorganisms (GCM) 10K type strain sequencing project: providing services to taxonomists for standard genome sequencing and annotation.</title>
        <authorList>
            <consortium name="The Broad Institute Genomics Platform"/>
            <consortium name="The Broad Institute Genome Sequencing Center for Infectious Disease"/>
            <person name="Wu L."/>
            <person name="Ma J."/>
        </authorList>
    </citation>
    <scope>NUCLEOTIDE SEQUENCE [LARGE SCALE GENOMIC DNA]</scope>
    <source>
        <strain evidence="2">CGMCC 1.15959</strain>
    </source>
</reference>
<protein>
    <submittedName>
        <fullName evidence="1">Uncharacterized protein</fullName>
    </submittedName>
</protein>
<organism evidence="1 2">
    <name type="scientific">Tsuneonella deserti</name>
    <dbReference type="NCBI Taxonomy" id="2035528"/>
    <lineage>
        <taxon>Bacteria</taxon>
        <taxon>Pseudomonadati</taxon>
        <taxon>Pseudomonadota</taxon>
        <taxon>Alphaproteobacteria</taxon>
        <taxon>Sphingomonadales</taxon>
        <taxon>Erythrobacteraceae</taxon>
        <taxon>Tsuneonella</taxon>
    </lineage>
</organism>
<proteinExistence type="predicted"/>
<dbReference type="Proteomes" id="UP000619041">
    <property type="component" value="Unassembled WGS sequence"/>
</dbReference>
<evidence type="ECO:0000313" key="2">
    <source>
        <dbReference type="Proteomes" id="UP000619041"/>
    </source>
</evidence>
<comment type="caution">
    <text evidence="1">The sequence shown here is derived from an EMBL/GenBank/DDBJ whole genome shotgun (WGS) entry which is preliminary data.</text>
</comment>
<dbReference type="EMBL" id="BMKL01000001">
    <property type="protein sequence ID" value="GGD97850.1"/>
    <property type="molecule type" value="Genomic_DNA"/>
</dbReference>
<dbReference type="RefSeq" id="WP_188644734.1">
    <property type="nucleotide sequence ID" value="NZ_BMKL01000001.1"/>
</dbReference>
<gene>
    <name evidence="1" type="ORF">GCM10011515_17000</name>
</gene>
<evidence type="ECO:0000313" key="1">
    <source>
        <dbReference type="EMBL" id="GGD97850.1"/>
    </source>
</evidence>
<name>A0ABQ1S854_9SPHN</name>
<keyword evidence="2" id="KW-1185">Reference proteome</keyword>
<sequence>MSLFDSIHNAAHDHPTLKNLAEKLGIDQRQAEEAIAALGEAHTKQGDTVSLAADRTGLPNDVLNRIVEQIGGEGSLAQFSQMLEADHSGNPFDDASRFGGN</sequence>